<dbReference type="PROSITE" id="PS50878">
    <property type="entry name" value="RT_POL"/>
    <property type="match status" value="1"/>
</dbReference>
<dbReference type="PANTHER" id="PTHR34047:SF8">
    <property type="entry name" value="PROTEIN YKFC"/>
    <property type="match status" value="1"/>
</dbReference>
<dbReference type="InterPro" id="IPR030931">
    <property type="entry name" value="Group_II_RT_mat"/>
</dbReference>
<keyword evidence="2" id="KW-0548">Nucleotidyltransferase</keyword>
<dbReference type="InterPro" id="IPR000477">
    <property type="entry name" value="RT_dom"/>
</dbReference>
<dbReference type="GO" id="GO:0003964">
    <property type="term" value="F:RNA-directed DNA polymerase activity"/>
    <property type="evidence" value="ECO:0007669"/>
    <property type="project" value="UniProtKB-KW"/>
</dbReference>
<comment type="caution">
    <text evidence="2">The sequence shown here is derived from an EMBL/GenBank/DDBJ whole genome shotgun (WGS) entry which is preliminary data.</text>
</comment>
<dbReference type="SUPFAM" id="SSF56672">
    <property type="entry name" value="DNA/RNA polymerases"/>
    <property type="match status" value="1"/>
</dbReference>
<dbReference type="Pfam" id="PF08388">
    <property type="entry name" value="GIIM"/>
    <property type="match status" value="1"/>
</dbReference>
<proteinExistence type="predicted"/>
<name>A0ABS6BD20_9NOCA</name>
<dbReference type="Proteomes" id="UP000733379">
    <property type="component" value="Unassembled WGS sequence"/>
</dbReference>
<gene>
    <name evidence="2" type="primary">ltrA</name>
    <name evidence="2" type="ORF">KO481_42585</name>
</gene>
<evidence type="ECO:0000313" key="3">
    <source>
        <dbReference type="Proteomes" id="UP000733379"/>
    </source>
</evidence>
<dbReference type="EMBL" id="JAHKNI010000038">
    <property type="protein sequence ID" value="MBU3068187.1"/>
    <property type="molecule type" value="Genomic_DNA"/>
</dbReference>
<reference evidence="2 3" key="1">
    <citation type="submission" date="2021-06" db="EMBL/GenBank/DDBJ databases">
        <title>Actinomycetes sequencing.</title>
        <authorList>
            <person name="Shan Q."/>
        </authorList>
    </citation>
    <scope>NUCLEOTIDE SEQUENCE [LARGE SCALE GENOMIC DNA]</scope>
    <source>
        <strain evidence="2 3">NEAU-G5</strain>
    </source>
</reference>
<dbReference type="InterPro" id="IPR013597">
    <property type="entry name" value="Mat_intron_G2"/>
</dbReference>
<dbReference type="InterPro" id="IPR043502">
    <property type="entry name" value="DNA/RNA_pol_sf"/>
</dbReference>
<evidence type="ECO:0000313" key="2">
    <source>
        <dbReference type="EMBL" id="MBU3068187.1"/>
    </source>
</evidence>
<dbReference type="CDD" id="cd01651">
    <property type="entry name" value="RT_G2_intron"/>
    <property type="match status" value="1"/>
</dbReference>
<sequence length="475" mass="54268">MQVKLHWWATRDPGRVFNDLHNLVYDPAFLMHAWERVHGNKGGKTAGVDGVAPRSIPKESTALLSQLRIELKERSFRPELVREKLIPKPGSPHKKRRLGIPTTRDRVVQAALKAVLEPIFEADFQPGSHGFRPRHRAQDAIADVHHFGSQGYHWILEGDIEACFDEISHPALMDRMRRRIEDKRVLALVKAFLKAGVLSEDGACRDAVTGTPQGGILSPLLANIALSVLDDHYQHKWDAVGAGSRFPNSRRQKLRARGGATYRCVRYADDFLVMVHGTRQHAEQARSEVAAVLAPMGLRLSESKTLVTHIDCGFDFLGWRIQRRKKAGTIRKMMVYTYPSKKSLTVITGRIRFITRRSGSGYRTLKELLSHLNSVVRGWCIYFRHGVSKNTFGYLNYFLWWRVTRWLLARHPRLGWRKIKRRYLTGYPAQRPEENGTVLCYPDEITVERYRWRGNSIPTPWSATITALLDTGALA</sequence>
<protein>
    <submittedName>
        <fullName evidence="2">Group II intron reverse transcriptase/maturase</fullName>
        <ecNumber evidence="2">2.7.7.49</ecNumber>
    </submittedName>
</protein>
<dbReference type="Pfam" id="PF00078">
    <property type="entry name" value="RVT_1"/>
    <property type="match status" value="1"/>
</dbReference>
<dbReference type="EC" id="2.7.7.49" evidence="2"/>
<evidence type="ECO:0000259" key="1">
    <source>
        <dbReference type="PROSITE" id="PS50878"/>
    </source>
</evidence>
<feature type="domain" description="Reverse transcriptase" evidence="1">
    <location>
        <begin position="67"/>
        <end position="321"/>
    </location>
</feature>
<dbReference type="NCBIfam" id="TIGR04416">
    <property type="entry name" value="group_II_RT_mat"/>
    <property type="match status" value="1"/>
</dbReference>
<dbReference type="PANTHER" id="PTHR34047">
    <property type="entry name" value="NUCLEAR INTRON MATURASE 1, MITOCHONDRIAL-RELATED"/>
    <property type="match status" value="1"/>
</dbReference>
<organism evidence="2 3">
    <name type="scientific">Nocardia albiluteola</name>
    <dbReference type="NCBI Taxonomy" id="2842303"/>
    <lineage>
        <taxon>Bacteria</taxon>
        <taxon>Bacillati</taxon>
        <taxon>Actinomycetota</taxon>
        <taxon>Actinomycetes</taxon>
        <taxon>Mycobacteriales</taxon>
        <taxon>Nocardiaceae</taxon>
        <taxon>Nocardia</taxon>
    </lineage>
</organism>
<dbReference type="InterPro" id="IPR051083">
    <property type="entry name" value="GrpII_Intron_Splice-Mob/Def"/>
</dbReference>
<keyword evidence="3" id="KW-1185">Reference proteome</keyword>
<accession>A0ABS6BD20</accession>
<keyword evidence="2" id="KW-0695">RNA-directed DNA polymerase</keyword>
<keyword evidence="2" id="KW-0808">Transferase</keyword>